<dbReference type="EMBL" id="JAUYVH010000015">
    <property type="protein sequence ID" value="MDQ9172023.1"/>
    <property type="molecule type" value="Genomic_DNA"/>
</dbReference>
<evidence type="ECO:0000313" key="1">
    <source>
        <dbReference type="EMBL" id="MDQ9172023.1"/>
    </source>
</evidence>
<sequence length="86" mass="9436">MKNTPFSKKLPDQKTVRTVLDIGEMAAMARKEQGLGQADVAGLNNCGVRFIVDLEKGKPTIRAQMLLDTLDLLGLEIIVKKKGLNK</sequence>
<organism evidence="1 2">
    <name type="scientific">Keguizhuia sedimenti</name>
    <dbReference type="NCBI Taxonomy" id="3064264"/>
    <lineage>
        <taxon>Bacteria</taxon>
        <taxon>Pseudomonadati</taxon>
        <taxon>Pseudomonadota</taxon>
        <taxon>Betaproteobacteria</taxon>
        <taxon>Burkholderiales</taxon>
        <taxon>Oxalobacteraceae</taxon>
        <taxon>Keguizhuia</taxon>
    </lineage>
</organism>
<dbReference type="RefSeq" id="WP_338438020.1">
    <property type="nucleotide sequence ID" value="NZ_JAUYVH010000015.1"/>
</dbReference>
<accession>A0ABU1BSM0</accession>
<protein>
    <submittedName>
        <fullName evidence="1">Transcriptional regulator</fullName>
    </submittedName>
</protein>
<evidence type="ECO:0000313" key="2">
    <source>
        <dbReference type="Proteomes" id="UP001225596"/>
    </source>
</evidence>
<dbReference type="Gene3D" id="1.10.260.40">
    <property type="entry name" value="lambda repressor-like DNA-binding domains"/>
    <property type="match status" value="1"/>
</dbReference>
<keyword evidence="2" id="KW-1185">Reference proteome</keyword>
<proteinExistence type="predicted"/>
<name>A0ABU1BSM0_9BURK</name>
<dbReference type="InterPro" id="IPR010982">
    <property type="entry name" value="Lambda_DNA-bd_dom_sf"/>
</dbReference>
<dbReference type="SUPFAM" id="SSF47413">
    <property type="entry name" value="lambda repressor-like DNA-binding domains"/>
    <property type="match status" value="1"/>
</dbReference>
<reference evidence="1 2" key="1">
    <citation type="submission" date="2023-08" db="EMBL/GenBank/DDBJ databases">
        <title>Oxalobacteraceae gen .nov., isolated from river sludge outside the plant.</title>
        <authorList>
            <person name="Zhao S.Y."/>
        </authorList>
    </citation>
    <scope>NUCLEOTIDE SEQUENCE [LARGE SCALE GENOMIC DNA]</scope>
    <source>
        <strain evidence="1 2">R-40</strain>
    </source>
</reference>
<dbReference type="Proteomes" id="UP001225596">
    <property type="component" value="Unassembled WGS sequence"/>
</dbReference>
<comment type="caution">
    <text evidence="1">The sequence shown here is derived from an EMBL/GenBank/DDBJ whole genome shotgun (WGS) entry which is preliminary data.</text>
</comment>
<gene>
    <name evidence="1" type="ORF">Q8A64_16530</name>
</gene>